<sequence length="80" mass="8353">MSGRETPRAAPRTSHLAPRDTRHVAHMIPRAGLCGDETSELAEPSVSERCGAAAPVCCLLTSARTTTPSSECASPLSTPH</sequence>
<evidence type="ECO:0000256" key="1">
    <source>
        <dbReference type="SAM" id="MobiDB-lite"/>
    </source>
</evidence>
<organism evidence="2 3">
    <name type="scientific">Papilio xuthus</name>
    <name type="common">Asian swallowtail butterfly</name>
    <dbReference type="NCBI Taxonomy" id="66420"/>
    <lineage>
        <taxon>Eukaryota</taxon>
        <taxon>Metazoa</taxon>
        <taxon>Ecdysozoa</taxon>
        <taxon>Arthropoda</taxon>
        <taxon>Hexapoda</taxon>
        <taxon>Insecta</taxon>
        <taxon>Pterygota</taxon>
        <taxon>Neoptera</taxon>
        <taxon>Endopterygota</taxon>
        <taxon>Lepidoptera</taxon>
        <taxon>Glossata</taxon>
        <taxon>Ditrysia</taxon>
        <taxon>Papilionoidea</taxon>
        <taxon>Papilionidae</taxon>
        <taxon>Papilioninae</taxon>
        <taxon>Papilio</taxon>
    </lineage>
</organism>
<feature type="region of interest" description="Disordered" evidence="1">
    <location>
        <begin position="1"/>
        <end position="22"/>
    </location>
</feature>
<reference evidence="2 3" key="1">
    <citation type="journal article" date="2015" name="Nat. Commun.">
        <title>Outbred genome sequencing and CRISPR/Cas9 gene editing in butterflies.</title>
        <authorList>
            <person name="Li X."/>
            <person name="Fan D."/>
            <person name="Zhang W."/>
            <person name="Liu G."/>
            <person name="Zhang L."/>
            <person name="Zhao L."/>
            <person name="Fang X."/>
            <person name="Chen L."/>
            <person name="Dong Y."/>
            <person name="Chen Y."/>
            <person name="Ding Y."/>
            <person name="Zhao R."/>
            <person name="Feng M."/>
            <person name="Zhu Y."/>
            <person name="Feng Y."/>
            <person name="Jiang X."/>
            <person name="Zhu D."/>
            <person name="Xiang H."/>
            <person name="Feng X."/>
            <person name="Li S."/>
            <person name="Wang J."/>
            <person name="Zhang G."/>
            <person name="Kronforst M.R."/>
            <person name="Wang W."/>
        </authorList>
    </citation>
    <scope>NUCLEOTIDE SEQUENCE [LARGE SCALE GENOMIC DNA]</scope>
    <source>
        <strain evidence="2">Ya'a_city_454_Px</strain>
        <tissue evidence="2">Whole body</tissue>
    </source>
</reference>
<evidence type="ECO:0000313" key="3">
    <source>
        <dbReference type="Proteomes" id="UP000053268"/>
    </source>
</evidence>
<evidence type="ECO:0000313" key="2">
    <source>
        <dbReference type="EMBL" id="KPJ04447.1"/>
    </source>
</evidence>
<dbReference type="EMBL" id="KQ458981">
    <property type="protein sequence ID" value="KPJ04447.1"/>
    <property type="molecule type" value="Genomic_DNA"/>
</dbReference>
<proteinExistence type="predicted"/>
<keyword evidence="3" id="KW-1185">Reference proteome</keyword>
<dbReference type="Proteomes" id="UP000053268">
    <property type="component" value="Unassembled WGS sequence"/>
</dbReference>
<accession>A0A194QG30</accession>
<dbReference type="AlphaFoldDB" id="A0A194QG30"/>
<protein>
    <submittedName>
        <fullName evidence="2">Uncharacterized protein</fullName>
    </submittedName>
</protein>
<gene>
    <name evidence="2" type="ORF">RR46_01912</name>
</gene>
<name>A0A194QG30_PAPXU</name>